<proteinExistence type="predicted"/>
<evidence type="ECO:0000259" key="1">
    <source>
        <dbReference type="Pfam" id="PF12680"/>
    </source>
</evidence>
<comment type="caution">
    <text evidence="2">The sequence shown here is derived from an EMBL/GenBank/DDBJ whole genome shotgun (WGS) entry which is preliminary data.</text>
</comment>
<dbReference type="Pfam" id="PF12680">
    <property type="entry name" value="SnoaL_2"/>
    <property type="match status" value="1"/>
</dbReference>
<dbReference type="RefSeq" id="WP_078976124.1">
    <property type="nucleotide sequence ID" value="NZ_MWQN01000001.1"/>
</dbReference>
<dbReference type="SUPFAM" id="SSF54427">
    <property type="entry name" value="NTF2-like"/>
    <property type="match status" value="1"/>
</dbReference>
<evidence type="ECO:0000313" key="3">
    <source>
        <dbReference type="Proteomes" id="UP000190037"/>
    </source>
</evidence>
<keyword evidence="3" id="KW-1185">Reference proteome</keyword>
<protein>
    <submittedName>
        <fullName evidence="2">Polyketide cyclase</fullName>
    </submittedName>
</protein>
<dbReference type="STRING" id="159449.B4N89_13715"/>
<dbReference type="AlphaFoldDB" id="A0A1T3NYR8"/>
<dbReference type="OrthoDB" id="9808719at2"/>
<accession>A0A1T3NYR8</accession>
<gene>
    <name evidence="2" type="ORF">B4N89_13715</name>
</gene>
<dbReference type="Proteomes" id="UP000190037">
    <property type="component" value="Unassembled WGS sequence"/>
</dbReference>
<sequence>MTTNIDYTALAERYIAVWNESDPAARRKLVEGLYTEDAGYVDPLVAAFGHDAIDATLGAVQSQFPGLVFTLGGAVDGHHDLARFTWNLGPAGAEAIVVGFDVIQIAEDGRIGRVNGFLDKVPAGL</sequence>
<dbReference type="InterPro" id="IPR037401">
    <property type="entry name" value="SnoaL-like"/>
</dbReference>
<organism evidence="2 3">
    <name type="scientific">Embleya scabrispora</name>
    <dbReference type="NCBI Taxonomy" id="159449"/>
    <lineage>
        <taxon>Bacteria</taxon>
        <taxon>Bacillati</taxon>
        <taxon>Actinomycetota</taxon>
        <taxon>Actinomycetes</taxon>
        <taxon>Kitasatosporales</taxon>
        <taxon>Streptomycetaceae</taxon>
        <taxon>Embleya</taxon>
    </lineage>
</organism>
<dbReference type="EMBL" id="MWQN01000001">
    <property type="protein sequence ID" value="OPC81852.1"/>
    <property type="molecule type" value="Genomic_DNA"/>
</dbReference>
<name>A0A1T3NYR8_9ACTN</name>
<evidence type="ECO:0000313" key="2">
    <source>
        <dbReference type="EMBL" id="OPC81852.1"/>
    </source>
</evidence>
<dbReference type="InterPro" id="IPR032710">
    <property type="entry name" value="NTF2-like_dom_sf"/>
</dbReference>
<dbReference type="Gene3D" id="3.10.450.50">
    <property type="match status" value="1"/>
</dbReference>
<reference evidence="2 3" key="1">
    <citation type="submission" date="2017-03" db="EMBL/GenBank/DDBJ databases">
        <title>Draft genome sequence of Streptomyces scabrisporus NF3, endophyte isolated from Amphipterygium adstringens.</title>
        <authorList>
            <person name="Vazquez M."/>
            <person name="Ceapa C.D."/>
            <person name="Rodriguez Luna D."/>
            <person name="Sanchez Esquivel S."/>
        </authorList>
    </citation>
    <scope>NUCLEOTIDE SEQUENCE [LARGE SCALE GENOMIC DNA]</scope>
    <source>
        <strain evidence="2 3">NF3</strain>
    </source>
</reference>
<feature type="domain" description="SnoaL-like" evidence="1">
    <location>
        <begin position="11"/>
        <end position="111"/>
    </location>
</feature>